<dbReference type="SUPFAM" id="SSF103473">
    <property type="entry name" value="MFS general substrate transporter"/>
    <property type="match status" value="1"/>
</dbReference>
<feature type="transmembrane region" description="Helical" evidence="5">
    <location>
        <begin position="128"/>
        <end position="148"/>
    </location>
</feature>
<dbReference type="Pfam" id="PF07690">
    <property type="entry name" value="MFS_1"/>
    <property type="match status" value="1"/>
</dbReference>
<feature type="transmembrane region" description="Helical" evidence="5">
    <location>
        <begin position="194"/>
        <end position="220"/>
    </location>
</feature>
<proteinExistence type="predicted"/>
<evidence type="ECO:0000256" key="5">
    <source>
        <dbReference type="SAM" id="Phobius"/>
    </source>
</evidence>
<evidence type="ECO:0000256" key="4">
    <source>
        <dbReference type="ARBA" id="ARBA00023136"/>
    </source>
</evidence>
<protein>
    <submittedName>
        <fullName evidence="7">MFS transporter</fullName>
    </submittedName>
</protein>
<feature type="transmembrane region" description="Helical" evidence="5">
    <location>
        <begin position="316"/>
        <end position="334"/>
    </location>
</feature>
<dbReference type="InterPro" id="IPR036259">
    <property type="entry name" value="MFS_trans_sf"/>
</dbReference>
<reference evidence="7 8" key="1">
    <citation type="journal article" date="2018" name="J. Microbiol.">
        <title>Baekduia soli gen. nov., sp. nov., a novel bacterium isolated from the soil of Baekdu Mountain and proposal of a novel family name, Baekduiaceae fam. nov.</title>
        <authorList>
            <person name="An D.S."/>
            <person name="Siddiqi M.Z."/>
            <person name="Kim K.H."/>
            <person name="Yu H.S."/>
            <person name="Im W.T."/>
        </authorList>
    </citation>
    <scope>NUCLEOTIDE SEQUENCE [LARGE SCALE GENOMIC DNA]</scope>
    <source>
        <strain evidence="7 8">BR7-21</strain>
    </source>
</reference>
<dbReference type="KEGG" id="bsol:FSW04_24780"/>
<feature type="transmembrane region" description="Helical" evidence="5">
    <location>
        <begin position="286"/>
        <end position="304"/>
    </location>
</feature>
<evidence type="ECO:0000256" key="1">
    <source>
        <dbReference type="ARBA" id="ARBA00004651"/>
    </source>
</evidence>
<keyword evidence="4 5" id="KW-0472">Membrane</keyword>
<dbReference type="OrthoDB" id="5244975at2"/>
<dbReference type="AlphaFoldDB" id="A0A5B8UBP4"/>
<dbReference type="GO" id="GO:0022857">
    <property type="term" value="F:transmembrane transporter activity"/>
    <property type="evidence" value="ECO:0007669"/>
    <property type="project" value="InterPro"/>
</dbReference>
<comment type="subcellular location">
    <subcellularLocation>
        <location evidence="1">Cell membrane</location>
        <topology evidence="1">Multi-pass membrane protein</topology>
    </subcellularLocation>
</comment>
<feature type="transmembrane region" description="Helical" evidence="5">
    <location>
        <begin position="256"/>
        <end position="274"/>
    </location>
</feature>
<evidence type="ECO:0000313" key="8">
    <source>
        <dbReference type="Proteomes" id="UP000321805"/>
    </source>
</evidence>
<keyword evidence="2 5" id="KW-0812">Transmembrane</keyword>
<evidence type="ECO:0000256" key="3">
    <source>
        <dbReference type="ARBA" id="ARBA00022989"/>
    </source>
</evidence>
<dbReference type="RefSeq" id="WP_146923143.1">
    <property type="nucleotide sequence ID" value="NZ_CP042430.1"/>
</dbReference>
<sequence length="555" mass="55638">MRARHVLLAVAAGLALADASVVTLALPQLLRELDTSVEGVASILGVYTVVLAAALLPAERLSRVAGAPRTAAAGMLVFAAASVVCGAGSSLGLLLAARGVQAVGGAAALVAVFALLEPRGAAGAHGRRLWLGAAVLASAVGPALGGALTEAFSWRSIFYVQAPVAALAAVVALREPAPAPAVGRPETESGEDRWRAGPAIGLALVSAALTAVLFLLVLLLVAGWDVAPLSAAAAVTVIPLGALAGARIGGDARLRAGAGCGLVAAGVLALAFLPDARLLWTVVPQAAAGLGMGLALPALGGELLPERDARDAARLLVLRHAGIALALLVLAPIVSADLTSSTDRARERGVAIVLDARLSPADKLRLAPDLLAGVNEDQPRRGLRAALAQGRASITTGDRAAYDALAHATDATLVLAVGEAFRTGFLVTGALALLAALALAPGPRPARGTALGLAAVAAVVVVVPLAYLGLHAAVAPTPVALRDPCRPRPLPGTGGVEGFLQDRALELLDTTACHAGSTREELVLALADDGDRRRFERAHGVDPRALSTVLSALLG</sequence>
<organism evidence="7 8">
    <name type="scientific">Baekduia soli</name>
    <dbReference type="NCBI Taxonomy" id="496014"/>
    <lineage>
        <taxon>Bacteria</taxon>
        <taxon>Bacillati</taxon>
        <taxon>Actinomycetota</taxon>
        <taxon>Thermoleophilia</taxon>
        <taxon>Solirubrobacterales</taxon>
        <taxon>Baekduiaceae</taxon>
        <taxon>Baekduia</taxon>
    </lineage>
</organism>
<dbReference type="InterPro" id="IPR020846">
    <property type="entry name" value="MFS_dom"/>
</dbReference>
<dbReference type="Proteomes" id="UP000321805">
    <property type="component" value="Chromosome"/>
</dbReference>
<accession>A0A5B8UBP4</accession>
<dbReference type="PANTHER" id="PTHR42718:SF49">
    <property type="entry name" value="EXPORT PROTEIN"/>
    <property type="match status" value="1"/>
</dbReference>
<feature type="transmembrane region" description="Helical" evidence="5">
    <location>
        <begin position="226"/>
        <end position="244"/>
    </location>
</feature>
<feature type="transmembrane region" description="Helical" evidence="5">
    <location>
        <begin position="95"/>
        <end position="116"/>
    </location>
</feature>
<dbReference type="PANTHER" id="PTHR42718">
    <property type="entry name" value="MAJOR FACILITATOR SUPERFAMILY MULTIDRUG TRANSPORTER MFSC"/>
    <property type="match status" value="1"/>
</dbReference>
<evidence type="ECO:0000313" key="7">
    <source>
        <dbReference type="EMBL" id="QEC50475.1"/>
    </source>
</evidence>
<feature type="transmembrane region" description="Helical" evidence="5">
    <location>
        <begin position="70"/>
        <end position="89"/>
    </location>
</feature>
<dbReference type="InterPro" id="IPR011701">
    <property type="entry name" value="MFS"/>
</dbReference>
<dbReference type="Gene3D" id="1.20.1720.10">
    <property type="entry name" value="Multidrug resistance protein D"/>
    <property type="match status" value="1"/>
</dbReference>
<feature type="transmembrane region" description="Helical" evidence="5">
    <location>
        <begin position="420"/>
        <end position="439"/>
    </location>
</feature>
<dbReference type="GO" id="GO:0005886">
    <property type="term" value="C:plasma membrane"/>
    <property type="evidence" value="ECO:0007669"/>
    <property type="project" value="UniProtKB-SubCell"/>
</dbReference>
<keyword evidence="3 5" id="KW-1133">Transmembrane helix</keyword>
<evidence type="ECO:0000259" key="6">
    <source>
        <dbReference type="PROSITE" id="PS50850"/>
    </source>
</evidence>
<dbReference type="PROSITE" id="PS50850">
    <property type="entry name" value="MFS"/>
    <property type="match status" value="1"/>
</dbReference>
<feature type="domain" description="Major facilitator superfamily (MFS) profile" evidence="6">
    <location>
        <begin position="4"/>
        <end position="447"/>
    </location>
</feature>
<dbReference type="EMBL" id="CP042430">
    <property type="protein sequence ID" value="QEC50475.1"/>
    <property type="molecule type" value="Genomic_DNA"/>
</dbReference>
<feature type="transmembrane region" description="Helical" evidence="5">
    <location>
        <begin position="451"/>
        <end position="470"/>
    </location>
</feature>
<evidence type="ECO:0000256" key="2">
    <source>
        <dbReference type="ARBA" id="ARBA00022692"/>
    </source>
</evidence>
<name>A0A5B8UBP4_9ACTN</name>
<gene>
    <name evidence="7" type="ORF">FSW04_24780</name>
</gene>
<feature type="transmembrane region" description="Helical" evidence="5">
    <location>
        <begin position="41"/>
        <end position="58"/>
    </location>
</feature>
<keyword evidence="8" id="KW-1185">Reference proteome</keyword>